<dbReference type="EMBL" id="HBFW01008929">
    <property type="protein sequence ID" value="CAD8934775.1"/>
    <property type="molecule type" value="Transcribed_RNA"/>
</dbReference>
<name>A0A7S1D0Z9_CYCTE</name>
<gene>
    <name evidence="1" type="ORF">CTEN0397_LOCUS5808</name>
</gene>
<evidence type="ECO:0008006" key="2">
    <source>
        <dbReference type="Google" id="ProtNLM"/>
    </source>
</evidence>
<dbReference type="AlphaFoldDB" id="A0A7S1D0Z9"/>
<reference evidence="1" key="1">
    <citation type="submission" date="2021-01" db="EMBL/GenBank/DDBJ databases">
        <authorList>
            <person name="Corre E."/>
            <person name="Pelletier E."/>
            <person name="Niang G."/>
            <person name="Scheremetjew M."/>
            <person name="Finn R."/>
            <person name="Kale V."/>
            <person name="Holt S."/>
            <person name="Cochrane G."/>
            <person name="Meng A."/>
            <person name="Brown T."/>
            <person name="Cohen L."/>
        </authorList>
    </citation>
    <scope>NUCLEOTIDE SEQUENCE</scope>
    <source>
        <strain evidence="1">ECT3854</strain>
    </source>
</reference>
<organism evidence="1">
    <name type="scientific">Cyclophora tenuis</name>
    <name type="common">Marine diatom</name>
    <dbReference type="NCBI Taxonomy" id="216820"/>
    <lineage>
        <taxon>Eukaryota</taxon>
        <taxon>Sar</taxon>
        <taxon>Stramenopiles</taxon>
        <taxon>Ochrophyta</taxon>
        <taxon>Bacillariophyta</taxon>
        <taxon>Fragilariophyceae</taxon>
        <taxon>Fragilariophycidae</taxon>
        <taxon>Cyclophorales</taxon>
        <taxon>Cyclophoraceae</taxon>
        <taxon>Cyclophora</taxon>
    </lineage>
</organism>
<proteinExistence type="predicted"/>
<accession>A0A7S1D0Z9</accession>
<protein>
    <recommendedName>
        <fullName evidence="2">Glycosyl transferase family 1 domain-containing protein</fullName>
    </recommendedName>
</protein>
<sequence>MFLSSCGRYFVRASSFALVAIVSTKLILESQRFLPQLLVSTTTAAQENKSNVDQWTEELLRQKHKGCELYSLDNASRKKVVIQQHLGLWSGGPEALVQLALAFHSWLPSSTYAQIYLGHRELACDRYPQFCDINLLLDYSDLRSGDVLIIPELMMCPQHLVRKGVNVFVWQLGATSFDARRNQTEEGCKHISHNYWLSSQFGLNLPSSHILVPYISENKLYNGTFSNEKRENLILINGHDAASLELTYIREYCESRNCSTQVLINFGNAELMDLYSKAKMIVSFCMRGSERSPIEAVLRGVVLVSNNCQSAEDGRDFPIPRNNLVPILNGSTAVADIVERVMENFSVEQARYSAMRSLYMHYGRQTLSADTRCFMQAIENSSSVNYR</sequence>
<evidence type="ECO:0000313" key="1">
    <source>
        <dbReference type="EMBL" id="CAD8934775.1"/>
    </source>
</evidence>